<dbReference type="EMBL" id="RDQH01000331">
    <property type="protein sequence ID" value="RXH99871.1"/>
    <property type="molecule type" value="Genomic_DNA"/>
</dbReference>
<evidence type="ECO:0000313" key="4">
    <source>
        <dbReference type="Proteomes" id="UP000290289"/>
    </source>
</evidence>
<organism evidence="3 4">
    <name type="scientific">Malus domestica</name>
    <name type="common">Apple</name>
    <name type="synonym">Pyrus malus</name>
    <dbReference type="NCBI Taxonomy" id="3750"/>
    <lineage>
        <taxon>Eukaryota</taxon>
        <taxon>Viridiplantae</taxon>
        <taxon>Streptophyta</taxon>
        <taxon>Embryophyta</taxon>
        <taxon>Tracheophyta</taxon>
        <taxon>Spermatophyta</taxon>
        <taxon>Magnoliopsida</taxon>
        <taxon>eudicotyledons</taxon>
        <taxon>Gunneridae</taxon>
        <taxon>Pentapetalae</taxon>
        <taxon>rosids</taxon>
        <taxon>fabids</taxon>
        <taxon>Rosales</taxon>
        <taxon>Rosaceae</taxon>
        <taxon>Amygdaloideae</taxon>
        <taxon>Maleae</taxon>
        <taxon>Malus</taxon>
    </lineage>
</organism>
<evidence type="ECO:0000313" key="3">
    <source>
        <dbReference type="EMBL" id="RXH99871.1"/>
    </source>
</evidence>
<keyword evidence="4" id="KW-1185">Reference proteome</keyword>
<gene>
    <name evidence="3" type="ORF">DVH24_021673</name>
</gene>
<protein>
    <submittedName>
        <fullName evidence="3">Uncharacterized protein</fullName>
    </submittedName>
</protein>
<sequence length="302" mass="34375">KRYLGQSKKEYAPIQQHGDHEKRWSFPNKPDQRLNKKNHKHRADGCESFDCSSETVNGSYCALYAVRFTISSRYEHHGKVEVCVNGKSLGLNWKLWRVVVLDKTTILGVAVAPENFEGDLIGGHLQLMILNFSSTPVKRRQRVVVVRTSVSRTSSLRLVSSHEQETPWVRHIILQPLQGVHAARKISARKIPKNSSSWSVIDISALSLSILRYLMLASVFSLKYIMIYLSLLGFIQFNRGGVRKWLQNWNFQYLEKGKQEENTNSGDDGESLLCGGDGLCATFSPVYKSRDQNEEPMTWGFV</sequence>
<keyword evidence="2" id="KW-0472">Membrane</keyword>
<reference evidence="3 4" key="1">
    <citation type="submission" date="2018-10" db="EMBL/GenBank/DDBJ databases">
        <title>A high-quality apple genome assembly.</title>
        <authorList>
            <person name="Hu J."/>
        </authorList>
    </citation>
    <scope>NUCLEOTIDE SEQUENCE [LARGE SCALE GENOMIC DNA]</scope>
    <source>
        <strain evidence="4">cv. HFTH1</strain>
        <tissue evidence="3">Young leaf</tissue>
    </source>
</reference>
<evidence type="ECO:0000256" key="1">
    <source>
        <dbReference type="SAM" id="MobiDB-lite"/>
    </source>
</evidence>
<dbReference type="Proteomes" id="UP000290289">
    <property type="component" value="Chromosome 5"/>
</dbReference>
<comment type="caution">
    <text evidence="3">The sequence shown here is derived from an EMBL/GenBank/DDBJ whole genome shotgun (WGS) entry which is preliminary data.</text>
</comment>
<evidence type="ECO:0000256" key="2">
    <source>
        <dbReference type="SAM" id="Phobius"/>
    </source>
</evidence>
<accession>A0A498K3M7</accession>
<name>A0A498K3M7_MALDO</name>
<feature type="region of interest" description="Disordered" evidence="1">
    <location>
        <begin position="1"/>
        <end position="39"/>
    </location>
</feature>
<keyword evidence="2" id="KW-0812">Transmembrane</keyword>
<feature type="non-terminal residue" evidence="3">
    <location>
        <position position="1"/>
    </location>
</feature>
<dbReference type="AlphaFoldDB" id="A0A498K3M7"/>
<proteinExistence type="predicted"/>
<feature type="compositionally biased region" description="Basic and acidic residues" evidence="1">
    <location>
        <begin position="7"/>
        <end position="34"/>
    </location>
</feature>
<keyword evidence="2" id="KW-1133">Transmembrane helix</keyword>
<feature type="transmembrane region" description="Helical" evidence="2">
    <location>
        <begin position="213"/>
        <end position="235"/>
    </location>
</feature>